<dbReference type="InterPro" id="IPR052336">
    <property type="entry name" value="MlaD_Phospholipid_Transporter"/>
</dbReference>
<reference evidence="3 4" key="2">
    <citation type="submission" date="2020-06" db="EMBL/GenBank/DDBJ databases">
        <title>Antribacter stalactiti gen. nov., sp. nov., a new member of the family Nacardiaceae isolated from a cave.</title>
        <authorList>
            <person name="Kim I.S."/>
        </authorList>
    </citation>
    <scope>NUCLEOTIDE SEQUENCE [LARGE SCALE GENOMIC DNA]</scope>
    <source>
        <strain evidence="3 4">YC2-7</strain>
    </source>
</reference>
<reference evidence="3 4" key="1">
    <citation type="submission" date="2019-05" db="EMBL/GenBank/DDBJ databases">
        <authorList>
            <person name="Lee S.D."/>
        </authorList>
    </citation>
    <scope>NUCLEOTIDE SEQUENCE [LARGE SCALE GENOMIC DNA]</scope>
    <source>
        <strain evidence="3 4">YC2-7</strain>
    </source>
</reference>
<dbReference type="InterPro" id="IPR003399">
    <property type="entry name" value="Mce/MlaD"/>
</dbReference>
<dbReference type="EMBL" id="VCQU01000015">
    <property type="protein sequence ID" value="NMN99183.1"/>
    <property type="molecule type" value="Genomic_DNA"/>
</dbReference>
<name>A0A848KJC3_9NOCA</name>
<evidence type="ECO:0000313" key="4">
    <source>
        <dbReference type="Proteomes" id="UP000535543"/>
    </source>
</evidence>
<accession>A0A848KJC3</accession>
<dbReference type="PANTHER" id="PTHR33371">
    <property type="entry name" value="INTERMEMBRANE PHOSPHOLIPID TRANSPORT SYSTEM BINDING PROTEIN MLAD-RELATED"/>
    <property type="match status" value="1"/>
</dbReference>
<dbReference type="Pfam" id="PF02470">
    <property type="entry name" value="MlaD"/>
    <property type="match status" value="1"/>
</dbReference>
<keyword evidence="1" id="KW-0812">Transmembrane</keyword>
<evidence type="ECO:0000259" key="2">
    <source>
        <dbReference type="Pfam" id="PF02470"/>
    </source>
</evidence>
<dbReference type="PANTHER" id="PTHR33371:SF4">
    <property type="entry name" value="INTERMEMBRANE PHOSPHOLIPID TRANSPORT SYSTEM BINDING PROTEIN MLAD"/>
    <property type="match status" value="1"/>
</dbReference>
<sequence length="350" mass="37340">MPKYGLPGVTIDRRGSVLVGLVAVGVVAVLAVAWIIVDRVRGDDRLLVVLRTEQIGDGIVDGTQVRLDGVAVGQIEKIENAHDGQQLITLRLDRSQLFGVTDTLDVDYAPSNLFGISEIALRRGQGGNALANDDVIDLTGRHADRVQDVTMGNLLRAVTRTATDVLTPQLSATLTTLAGDLEAFTPLLEAIVTTGRNIADTQRYAASFLLGQFGSTLSGAAPMVGGTVQLLDTLTNLEILKTDRAKFDQVLQISIHQLFPGISDLLFTAERHFTGYADMLPPALDAAARMVPTPQLSSAQLRELLDRLDSSFTDTPDGPMLKFAVTLRGVPALSVPLLGTSPPSLQGADR</sequence>
<keyword evidence="4" id="KW-1185">Reference proteome</keyword>
<gene>
    <name evidence="3" type="ORF">FGL95_29590</name>
</gene>
<dbReference type="Proteomes" id="UP000535543">
    <property type="component" value="Unassembled WGS sequence"/>
</dbReference>
<evidence type="ECO:0000256" key="1">
    <source>
        <dbReference type="SAM" id="Phobius"/>
    </source>
</evidence>
<feature type="domain" description="Mce/MlaD" evidence="2">
    <location>
        <begin position="53"/>
        <end position="123"/>
    </location>
</feature>
<comment type="caution">
    <text evidence="3">The sequence shown here is derived from an EMBL/GenBank/DDBJ whole genome shotgun (WGS) entry which is preliminary data.</text>
</comment>
<keyword evidence="1" id="KW-1133">Transmembrane helix</keyword>
<feature type="transmembrane region" description="Helical" evidence="1">
    <location>
        <begin position="15"/>
        <end position="37"/>
    </location>
</feature>
<keyword evidence="1" id="KW-0472">Membrane</keyword>
<protein>
    <submittedName>
        <fullName evidence="3">Mammalian cell entry protein</fullName>
    </submittedName>
</protein>
<organism evidence="3 4">
    <name type="scientific">Antrihabitans stalactiti</name>
    <dbReference type="NCBI Taxonomy" id="2584121"/>
    <lineage>
        <taxon>Bacteria</taxon>
        <taxon>Bacillati</taxon>
        <taxon>Actinomycetota</taxon>
        <taxon>Actinomycetes</taxon>
        <taxon>Mycobacteriales</taxon>
        <taxon>Nocardiaceae</taxon>
        <taxon>Antrihabitans</taxon>
    </lineage>
</organism>
<proteinExistence type="predicted"/>
<evidence type="ECO:0000313" key="3">
    <source>
        <dbReference type="EMBL" id="NMN99183.1"/>
    </source>
</evidence>
<dbReference type="AlphaFoldDB" id="A0A848KJC3"/>